<feature type="domain" description="Phosphatidic acid phosphatase type 2/haloperoxidase" evidence="2">
    <location>
        <begin position="58"/>
        <end position="174"/>
    </location>
</feature>
<sequence>MDAIIELDKEILLFLNGLHNSFFDGFMYWISDRWIWIPMYAALLYPIIVRKKQGTVLVAVCIALCVLFADQFASGFCKPFFERLRPSHDPAIMDMVHIVEGNRSGLYGFISSHAANTFAVAVFTICLFRKWMEAVPVVLWALLNSYSRIYLGVHFPLDIIMGALAGTVVGFACYGIYLAGMKYLPASITGKAESAFDNADFIPLIIVLVLTIFFICLFSSRGFVS</sequence>
<keyword evidence="1" id="KW-0472">Membrane</keyword>
<organism evidence="3 4">
    <name type="scientific">Candidatus Enterocola intestinipullorum</name>
    <dbReference type="NCBI Taxonomy" id="2840783"/>
    <lineage>
        <taxon>Bacteria</taxon>
        <taxon>Pseudomonadati</taxon>
        <taxon>Bacteroidota</taxon>
        <taxon>Bacteroidia</taxon>
        <taxon>Bacteroidales</taxon>
        <taxon>Candidatus Enterocola</taxon>
    </lineage>
</organism>
<name>A0A9D9EFJ9_9BACT</name>
<feature type="transmembrane region" description="Helical" evidence="1">
    <location>
        <begin position="106"/>
        <end position="128"/>
    </location>
</feature>
<dbReference type="EMBL" id="JADIMR010000018">
    <property type="protein sequence ID" value="MBO8446362.1"/>
    <property type="molecule type" value="Genomic_DNA"/>
</dbReference>
<dbReference type="Gene3D" id="1.20.144.10">
    <property type="entry name" value="Phosphatidic acid phosphatase type 2/haloperoxidase"/>
    <property type="match status" value="2"/>
</dbReference>
<dbReference type="SMART" id="SM00014">
    <property type="entry name" value="acidPPc"/>
    <property type="match status" value="1"/>
</dbReference>
<dbReference type="PANTHER" id="PTHR14969:SF13">
    <property type="entry name" value="AT30094P"/>
    <property type="match status" value="1"/>
</dbReference>
<dbReference type="InterPro" id="IPR000326">
    <property type="entry name" value="PAP2/HPO"/>
</dbReference>
<gene>
    <name evidence="3" type="ORF">IAC32_01250</name>
</gene>
<dbReference type="Pfam" id="PF01569">
    <property type="entry name" value="PAP2"/>
    <property type="match status" value="1"/>
</dbReference>
<dbReference type="PANTHER" id="PTHR14969">
    <property type="entry name" value="SPHINGOSINE-1-PHOSPHATE PHOSPHOHYDROLASE"/>
    <property type="match status" value="1"/>
</dbReference>
<protein>
    <submittedName>
        <fullName evidence="3">Phosphatase PAP2 family protein</fullName>
    </submittedName>
</protein>
<evidence type="ECO:0000259" key="2">
    <source>
        <dbReference type="SMART" id="SM00014"/>
    </source>
</evidence>
<keyword evidence="1" id="KW-0812">Transmembrane</keyword>
<feature type="transmembrane region" description="Helical" evidence="1">
    <location>
        <begin position="55"/>
        <end position="76"/>
    </location>
</feature>
<proteinExistence type="predicted"/>
<feature type="transmembrane region" description="Helical" evidence="1">
    <location>
        <begin position="26"/>
        <end position="48"/>
    </location>
</feature>
<dbReference type="AlphaFoldDB" id="A0A9D9EFJ9"/>
<feature type="transmembrane region" description="Helical" evidence="1">
    <location>
        <begin position="201"/>
        <end position="220"/>
    </location>
</feature>
<dbReference type="Proteomes" id="UP000823637">
    <property type="component" value="Unassembled WGS sequence"/>
</dbReference>
<evidence type="ECO:0000313" key="3">
    <source>
        <dbReference type="EMBL" id="MBO8446362.1"/>
    </source>
</evidence>
<evidence type="ECO:0000256" key="1">
    <source>
        <dbReference type="SAM" id="Phobius"/>
    </source>
</evidence>
<dbReference type="InterPro" id="IPR036938">
    <property type="entry name" value="PAP2/HPO_sf"/>
</dbReference>
<keyword evidence="1" id="KW-1133">Transmembrane helix</keyword>
<reference evidence="3" key="2">
    <citation type="journal article" date="2021" name="PeerJ">
        <title>Extensive microbial diversity within the chicken gut microbiome revealed by metagenomics and culture.</title>
        <authorList>
            <person name="Gilroy R."/>
            <person name="Ravi A."/>
            <person name="Getino M."/>
            <person name="Pursley I."/>
            <person name="Horton D.L."/>
            <person name="Alikhan N.F."/>
            <person name="Baker D."/>
            <person name="Gharbi K."/>
            <person name="Hall N."/>
            <person name="Watson M."/>
            <person name="Adriaenssens E.M."/>
            <person name="Foster-Nyarko E."/>
            <person name="Jarju S."/>
            <person name="Secka A."/>
            <person name="Antonio M."/>
            <person name="Oren A."/>
            <person name="Chaudhuri R.R."/>
            <person name="La Ragione R."/>
            <person name="Hildebrand F."/>
            <person name="Pallen M.J."/>
        </authorList>
    </citation>
    <scope>NUCLEOTIDE SEQUENCE</scope>
    <source>
        <strain evidence="3">D3-1215</strain>
    </source>
</reference>
<feature type="transmembrane region" description="Helical" evidence="1">
    <location>
        <begin position="159"/>
        <end position="180"/>
    </location>
</feature>
<reference evidence="3" key="1">
    <citation type="submission" date="2020-10" db="EMBL/GenBank/DDBJ databases">
        <authorList>
            <person name="Gilroy R."/>
        </authorList>
    </citation>
    <scope>NUCLEOTIDE SEQUENCE</scope>
    <source>
        <strain evidence="3">D3-1215</strain>
    </source>
</reference>
<dbReference type="CDD" id="cd03395">
    <property type="entry name" value="PAP2_like_4"/>
    <property type="match status" value="1"/>
</dbReference>
<evidence type="ECO:0000313" key="4">
    <source>
        <dbReference type="Proteomes" id="UP000823637"/>
    </source>
</evidence>
<dbReference type="SUPFAM" id="SSF48317">
    <property type="entry name" value="Acid phosphatase/Vanadium-dependent haloperoxidase"/>
    <property type="match status" value="1"/>
</dbReference>
<accession>A0A9D9EFJ9</accession>
<comment type="caution">
    <text evidence="3">The sequence shown here is derived from an EMBL/GenBank/DDBJ whole genome shotgun (WGS) entry which is preliminary data.</text>
</comment>